<evidence type="ECO:0000313" key="3">
    <source>
        <dbReference type="Proteomes" id="UP000244336"/>
    </source>
</evidence>
<evidence type="ECO:0000256" key="1">
    <source>
        <dbReference type="SAM" id="MobiDB-lite"/>
    </source>
</evidence>
<sequence>MDGALRPPRRRPLPAQHLHQRRAGADPPLRGRAAAARLLLHGVLQLLLHQPSRALLLLRRLHLGAADRARGARREPRVDAGDVEHVGAGGQRPHDLPFLHGAEADGALGAGARLARLPVHRGRQRRDGRGVQPALRGRGRRRRRQHGRRAAPVPAADVADVEVQEEGEAEHGHERRDGRGDEPHVVGPHPRRRGPGAAAEPRGPRVARLHRRRRRHGRWLLRDRHGVRALLLATPRRVADSRVGAKFVLLGWW</sequence>
<feature type="compositionally biased region" description="Basic and acidic residues" evidence="1">
    <location>
        <begin position="70"/>
        <end position="85"/>
    </location>
</feature>
<accession>A0A2T7DGM0</accession>
<evidence type="ECO:0000313" key="2">
    <source>
        <dbReference type="EMBL" id="PUZ54727.1"/>
    </source>
</evidence>
<keyword evidence="3" id="KW-1185">Reference proteome</keyword>
<proteinExistence type="predicted"/>
<name>A0A2T7DGM0_9POAL</name>
<gene>
    <name evidence="2" type="ORF">GQ55_5G154500</name>
</gene>
<feature type="compositionally biased region" description="Basic and acidic residues" evidence="1">
    <location>
        <begin position="169"/>
        <end position="184"/>
    </location>
</feature>
<feature type="compositionally biased region" description="Low complexity" evidence="1">
    <location>
        <begin position="195"/>
        <end position="204"/>
    </location>
</feature>
<organism evidence="2 3">
    <name type="scientific">Panicum hallii var. hallii</name>
    <dbReference type="NCBI Taxonomy" id="1504633"/>
    <lineage>
        <taxon>Eukaryota</taxon>
        <taxon>Viridiplantae</taxon>
        <taxon>Streptophyta</taxon>
        <taxon>Embryophyta</taxon>
        <taxon>Tracheophyta</taxon>
        <taxon>Spermatophyta</taxon>
        <taxon>Magnoliopsida</taxon>
        <taxon>Liliopsida</taxon>
        <taxon>Poales</taxon>
        <taxon>Poaceae</taxon>
        <taxon>PACMAD clade</taxon>
        <taxon>Panicoideae</taxon>
        <taxon>Panicodae</taxon>
        <taxon>Paniceae</taxon>
        <taxon>Panicinae</taxon>
        <taxon>Panicum</taxon>
        <taxon>Panicum sect. Panicum</taxon>
    </lineage>
</organism>
<reference evidence="2 3" key="1">
    <citation type="submission" date="2018-04" db="EMBL/GenBank/DDBJ databases">
        <title>WGS assembly of Panicum hallii var. hallii HAL2.</title>
        <authorList>
            <person name="Lovell J."/>
            <person name="Jenkins J."/>
            <person name="Lowry D."/>
            <person name="Mamidi S."/>
            <person name="Sreedasyam A."/>
            <person name="Weng X."/>
            <person name="Barry K."/>
            <person name="Bonette J."/>
            <person name="Campitelli B."/>
            <person name="Daum C."/>
            <person name="Gordon S."/>
            <person name="Gould B."/>
            <person name="Lipzen A."/>
            <person name="MacQueen A."/>
            <person name="Palacio-Mejia J."/>
            <person name="Plott C."/>
            <person name="Shakirov E."/>
            <person name="Shu S."/>
            <person name="Yoshinaga Y."/>
            <person name="Zane M."/>
            <person name="Rokhsar D."/>
            <person name="Grimwood J."/>
            <person name="Schmutz J."/>
            <person name="Juenger T."/>
        </authorList>
    </citation>
    <scope>NUCLEOTIDE SEQUENCE [LARGE SCALE GENOMIC DNA]</scope>
    <source>
        <strain evidence="3">cv. HAL2</strain>
    </source>
</reference>
<dbReference type="AlphaFoldDB" id="A0A2T7DGM0"/>
<feature type="compositionally biased region" description="Acidic residues" evidence="1">
    <location>
        <begin position="159"/>
        <end position="168"/>
    </location>
</feature>
<dbReference type="EMBL" id="CM009753">
    <property type="protein sequence ID" value="PUZ54727.1"/>
    <property type="molecule type" value="Genomic_DNA"/>
</dbReference>
<dbReference type="Proteomes" id="UP000244336">
    <property type="component" value="Chromosome 5"/>
</dbReference>
<feature type="compositionally biased region" description="Basic residues" evidence="1">
    <location>
        <begin position="7"/>
        <end position="22"/>
    </location>
</feature>
<feature type="compositionally biased region" description="Basic residues" evidence="1">
    <location>
        <begin position="137"/>
        <end position="149"/>
    </location>
</feature>
<dbReference type="Gramene" id="PUZ54727">
    <property type="protein sequence ID" value="PUZ54727"/>
    <property type="gene ID" value="GQ55_5G154500"/>
</dbReference>
<feature type="region of interest" description="Disordered" evidence="1">
    <location>
        <begin position="116"/>
        <end position="209"/>
    </location>
</feature>
<feature type="region of interest" description="Disordered" evidence="1">
    <location>
        <begin position="1"/>
        <end position="27"/>
    </location>
</feature>
<feature type="region of interest" description="Disordered" evidence="1">
    <location>
        <begin position="70"/>
        <end position="94"/>
    </location>
</feature>
<protein>
    <submittedName>
        <fullName evidence="2">Uncharacterized protein</fullName>
    </submittedName>
</protein>